<organism evidence="1 2">
    <name type="scientific">Parthenolecanium corni</name>
    <dbReference type="NCBI Taxonomy" id="536013"/>
    <lineage>
        <taxon>Eukaryota</taxon>
        <taxon>Metazoa</taxon>
        <taxon>Ecdysozoa</taxon>
        <taxon>Arthropoda</taxon>
        <taxon>Hexapoda</taxon>
        <taxon>Insecta</taxon>
        <taxon>Pterygota</taxon>
        <taxon>Neoptera</taxon>
        <taxon>Paraneoptera</taxon>
        <taxon>Hemiptera</taxon>
        <taxon>Sternorrhyncha</taxon>
        <taxon>Coccoidea</taxon>
        <taxon>Coccidae</taxon>
        <taxon>Parthenolecanium</taxon>
    </lineage>
</organism>
<comment type="caution">
    <text evidence="1">The sequence shown here is derived from an EMBL/GenBank/DDBJ whole genome shotgun (WGS) entry which is preliminary data.</text>
</comment>
<keyword evidence="2" id="KW-1185">Reference proteome</keyword>
<dbReference type="EMBL" id="JBBCAQ010000037">
    <property type="protein sequence ID" value="KAK7573929.1"/>
    <property type="molecule type" value="Genomic_DNA"/>
</dbReference>
<proteinExistence type="predicted"/>
<evidence type="ECO:0000313" key="2">
    <source>
        <dbReference type="Proteomes" id="UP001367676"/>
    </source>
</evidence>
<dbReference type="PANTHER" id="PTHR33936">
    <property type="entry name" value="PROTEIN CBG17840"/>
    <property type="match status" value="1"/>
</dbReference>
<sequence length="765" mass="88111">MSFICFYCSKNFKQKVSLKEHIIKRICFIKKEHRCWCGKECISPAALKVHKSKFHSCRVKYETVSLSFANFSEFSSWKEAIEEETLSKFVKVRGVSTLKNGSKKIKYACHRSGKIRLKTGERQRATRKKGSCKLNATCPAFIRIEEDMHGVIKAEYHGTHNNHKNEVEYLTLSRKERERIADELNRGATFEEILEEIRNSSVSECDQPKRIHMVTKADLTNIVKEFKISFKERLAKDLTSIQSLVQECEKNFEENSPIKLFKPQNIDGVEGMEGANSEDFVLVIMTSVQKQMLTQYEYSQLCIDSTHGMRGFDFHLTTLLTINDSGVSLPVAFCISNVVNEDLMGLFFSIILKECGNIRASVFTSNEIPVFINAWCKVMGIPLKWQVDKELQQNLKTMKISTEIGNELDVNIRALMQEIDEKILSILLKKFVTKFLENGKAKEFGQFFEREYASPPSNMDVDYRRHAEIHTNYKLEAMLRILKSVHLKYVKIRRIDFSIFRLLKLCWDNLFNRLAYLNDEGDLYTLEILKDRHMSALSIPCRNITKNIDSFEVQSWSNRCITHYIELNRIECSCQLRCTECDKCLHVYTCNCIDYSLAGNFCKHVHAVCMYEKNLSPKVIDSNEDLDSHVEVVLSADDIPSTTTIFSTADAKDELIKTLLRMTHLLRTNTYTSEVYDKGAKFIREALNLFTEANDLESDSEESLNTLMETKIDSFSPKISKLDSSEIPSEPVTDELPDHESQILVDDVVEEVVYVDVNTSYDAFS</sequence>
<dbReference type="Proteomes" id="UP001367676">
    <property type="component" value="Unassembled WGS sequence"/>
</dbReference>
<evidence type="ECO:0008006" key="3">
    <source>
        <dbReference type="Google" id="ProtNLM"/>
    </source>
</evidence>
<dbReference type="AlphaFoldDB" id="A0AAN9XY95"/>
<dbReference type="InterPro" id="IPR052797">
    <property type="entry name" value="RegFact_GeneExpr_CellDeath"/>
</dbReference>
<reference evidence="1 2" key="1">
    <citation type="submission" date="2024-03" db="EMBL/GenBank/DDBJ databases">
        <title>Adaptation during the transition from Ophiocordyceps entomopathogen to insect associate is accompanied by gene loss and intensified selection.</title>
        <authorList>
            <person name="Ward C.M."/>
            <person name="Onetto C.A."/>
            <person name="Borneman A.R."/>
        </authorList>
    </citation>
    <scope>NUCLEOTIDE SEQUENCE [LARGE SCALE GENOMIC DNA]</scope>
    <source>
        <strain evidence="1">AWRI1</strain>
        <tissue evidence="1">Single Adult Female</tissue>
    </source>
</reference>
<evidence type="ECO:0000313" key="1">
    <source>
        <dbReference type="EMBL" id="KAK7573929.1"/>
    </source>
</evidence>
<dbReference type="PANTHER" id="PTHR33936:SF24">
    <property type="entry name" value="C2H2-TYPE DOMAIN-CONTAINING PROTEIN"/>
    <property type="match status" value="1"/>
</dbReference>
<name>A0AAN9XY95_9HEMI</name>
<gene>
    <name evidence="1" type="ORF">V9T40_011120</name>
</gene>
<accession>A0AAN9XY95</accession>
<protein>
    <recommendedName>
        <fullName evidence="3">SWIM-type domain-containing protein</fullName>
    </recommendedName>
</protein>